<proteinExistence type="predicted"/>
<dbReference type="AlphaFoldDB" id="A0AAD7UN61"/>
<keyword evidence="3" id="KW-0862">Zinc</keyword>
<dbReference type="Gene3D" id="3.30.40.10">
    <property type="entry name" value="Zinc/RING finger domain, C3HC4 (zinc finger)"/>
    <property type="match status" value="1"/>
</dbReference>
<dbReference type="Pfam" id="PF00097">
    <property type="entry name" value="zf-C3HC4"/>
    <property type="match status" value="1"/>
</dbReference>
<keyword evidence="7" id="KW-1185">Reference proteome</keyword>
<dbReference type="SMART" id="SM00184">
    <property type="entry name" value="RING"/>
    <property type="match status" value="1"/>
</dbReference>
<keyword evidence="2 4" id="KW-0863">Zinc-finger</keyword>
<dbReference type="InterPro" id="IPR001841">
    <property type="entry name" value="Znf_RING"/>
</dbReference>
<dbReference type="EMBL" id="JAQMWT010000028">
    <property type="protein sequence ID" value="KAJ8613499.1"/>
    <property type="molecule type" value="Genomic_DNA"/>
</dbReference>
<accession>A0AAD7UN61</accession>
<gene>
    <name evidence="6" type="ORF">CTAYLR_002171</name>
</gene>
<organism evidence="6 7">
    <name type="scientific">Chrysophaeum taylorii</name>
    <dbReference type="NCBI Taxonomy" id="2483200"/>
    <lineage>
        <taxon>Eukaryota</taxon>
        <taxon>Sar</taxon>
        <taxon>Stramenopiles</taxon>
        <taxon>Ochrophyta</taxon>
        <taxon>Pelagophyceae</taxon>
        <taxon>Pelagomonadales</taxon>
        <taxon>Pelagomonadaceae</taxon>
        <taxon>Chrysophaeum</taxon>
    </lineage>
</organism>
<evidence type="ECO:0000256" key="2">
    <source>
        <dbReference type="ARBA" id="ARBA00022771"/>
    </source>
</evidence>
<keyword evidence="1" id="KW-0479">Metal-binding</keyword>
<evidence type="ECO:0000313" key="7">
    <source>
        <dbReference type="Proteomes" id="UP001230188"/>
    </source>
</evidence>
<evidence type="ECO:0000256" key="3">
    <source>
        <dbReference type="ARBA" id="ARBA00022833"/>
    </source>
</evidence>
<dbReference type="PROSITE" id="PS50089">
    <property type="entry name" value="ZF_RING_2"/>
    <property type="match status" value="1"/>
</dbReference>
<feature type="domain" description="RING-type" evidence="5">
    <location>
        <begin position="22"/>
        <end position="66"/>
    </location>
</feature>
<sequence>MSAYDDGAIKEEARRAGSFEICPICLQIMVDPAVLVPCEHRFCVACCTTYLRANTDTQTAPCPVCRTAARLADVTTTDGENLRQLQIHERHANTDGWLYFDVRVHVQTVNFGDQRVARHPVGEQALTPSARTPDLWEICDSCFFVIRAHADGLPAGSYVAMLHLKRLPTFVCSEPVHVTLVADDRSVRRRRDLDFQKTLQPGAWSFLEIGDIDLLNQGGFTVSVQADRRDWWKSGLIVDCVAVKPQHPNFRRGRSRLFRSCALS</sequence>
<name>A0AAD7UN61_9STRA</name>
<protein>
    <recommendedName>
        <fullName evidence="5">RING-type domain-containing protein</fullName>
    </recommendedName>
</protein>
<evidence type="ECO:0000256" key="4">
    <source>
        <dbReference type="PROSITE-ProRule" id="PRU00175"/>
    </source>
</evidence>
<dbReference type="InterPro" id="IPR013083">
    <property type="entry name" value="Znf_RING/FYVE/PHD"/>
</dbReference>
<evidence type="ECO:0000259" key="5">
    <source>
        <dbReference type="PROSITE" id="PS50089"/>
    </source>
</evidence>
<comment type="caution">
    <text evidence="6">The sequence shown here is derived from an EMBL/GenBank/DDBJ whole genome shotgun (WGS) entry which is preliminary data.</text>
</comment>
<evidence type="ECO:0000313" key="6">
    <source>
        <dbReference type="EMBL" id="KAJ8613499.1"/>
    </source>
</evidence>
<evidence type="ECO:0000256" key="1">
    <source>
        <dbReference type="ARBA" id="ARBA00022723"/>
    </source>
</evidence>
<dbReference type="InterPro" id="IPR018957">
    <property type="entry name" value="Znf_C3HC4_RING-type"/>
</dbReference>
<dbReference type="SUPFAM" id="SSF57850">
    <property type="entry name" value="RING/U-box"/>
    <property type="match status" value="1"/>
</dbReference>
<dbReference type="GO" id="GO:0008270">
    <property type="term" value="F:zinc ion binding"/>
    <property type="evidence" value="ECO:0007669"/>
    <property type="project" value="UniProtKB-KW"/>
</dbReference>
<reference evidence="6" key="1">
    <citation type="submission" date="2023-01" db="EMBL/GenBank/DDBJ databases">
        <title>Metagenome sequencing of chrysophaentin producing Chrysophaeum taylorii.</title>
        <authorList>
            <person name="Davison J."/>
            <person name="Bewley C."/>
        </authorList>
    </citation>
    <scope>NUCLEOTIDE SEQUENCE</scope>
    <source>
        <strain evidence="6">NIES-1699</strain>
    </source>
</reference>
<dbReference type="Proteomes" id="UP001230188">
    <property type="component" value="Unassembled WGS sequence"/>
</dbReference>